<accession>A0ABV4HRZ7</accession>
<evidence type="ECO:0000313" key="7">
    <source>
        <dbReference type="Proteomes" id="UP001566331"/>
    </source>
</evidence>
<dbReference type="EMBL" id="JBFWIC010000017">
    <property type="protein sequence ID" value="MEZ0475510.1"/>
    <property type="molecule type" value="Genomic_DNA"/>
</dbReference>
<evidence type="ECO:0000259" key="5">
    <source>
        <dbReference type="Pfam" id="PF00775"/>
    </source>
</evidence>
<keyword evidence="3" id="KW-0560">Oxidoreductase</keyword>
<dbReference type="InterPro" id="IPR015889">
    <property type="entry name" value="Intradiol_dOase_core"/>
</dbReference>
<dbReference type="PANTHER" id="PTHR33711">
    <property type="entry name" value="DIOXYGENASE, PUTATIVE (AFU_ORTHOLOGUE AFUA_2G02910)-RELATED"/>
    <property type="match status" value="1"/>
</dbReference>
<evidence type="ECO:0000313" key="6">
    <source>
        <dbReference type="EMBL" id="MEZ0475510.1"/>
    </source>
</evidence>
<evidence type="ECO:0000256" key="3">
    <source>
        <dbReference type="ARBA" id="ARBA00023002"/>
    </source>
</evidence>
<dbReference type="InterPro" id="IPR050770">
    <property type="entry name" value="Intradiol_RC_Dioxygenase"/>
</dbReference>
<dbReference type="PANTHER" id="PTHR33711:SF10">
    <property type="entry name" value="INTRADIOL RING-CLEAVAGE DIOXYGENASES DOMAIN-CONTAINING PROTEIN"/>
    <property type="match status" value="1"/>
</dbReference>
<dbReference type="CDD" id="cd00421">
    <property type="entry name" value="intradiol_dioxygenase"/>
    <property type="match status" value="1"/>
</dbReference>
<sequence>MKRRTLLFLSGYATLLFLSAPGRAGSDPLPACEWCGAADAPDDPGSTATLAGPDEPGERLLLHGVVHAADGRTPVPGVLLYAYHTDATGSYPRRGDETGNGRRHGHLRGWVVSDVDGRYRIRTIRPAAYPSRSEPAHIHMTATEPGRAEYWLDDVLFEGDPLITRDILSRRSGRGGPAIVRPERTGDGTLVVRRDVILAAPDD</sequence>
<evidence type="ECO:0000256" key="1">
    <source>
        <dbReference type="ARBA" id="ARBA00007825"/>
    </source>
</evidence>
<organism evidence="6 7">
    <name type="scientific">Luteimonas salinilitoris</name>
    <dbReference type="NCBI Taxonomy" id="3237697"/>
    <lineage>
        <taxon>Bacteria</taxon>
        <taxon>Pseudomonadati</taxon>
        <taxon>Pseudomonadota</taxon>
        <taxon>Gammaproteobacteria</taxon>
        <taxon>Lysobacterales</taxon>
        <taxon>Lysobacteraceae</taxon>
        <taxon>Luteimonas</taxon>
    </lineage>
</organism>
<evidence type="ECO:0000256" key="4">
    <source>
        <dbReference type="SAM" id="SignalP"/>
    </source>
</evidence>
<gene>
    <name evidence="6" type="ORF">AB6713_12935</name>
</gene>
<dbReference type="Pfam" id="PF00775">
    <property type="entry name" value="Dioxygenase_C"/>
    <property type="match status" value="1"/>
</dbReference>
<dbReference type="InterPro" id="IPR000627">
    <property type="entry name" value="Intradiol_dOase_C"/>
</dbReference>
<name>A0ABV4HRZ7_9GAMM</name>
<reference evidence="6 7" key="1">
    <citation type="submission" date="2024-07" db="EMBL/GenBank/DDBJ databases">
        <title>Luteimonas salilacus sp. nov., isolated from the shore soil of Salt Lake in Tibet of China.</title>
        <authorList>
            <person name="Zhang X."/>
            <person name="Li A."/>
        </authorList>
    </citation>
    <scope>NUCLEOTIDE SEQUENCE [LARGE SCALE GENOMIC DNA]</scope>
    <source>
        <strain evidence="6 7">B3-2-R+30</strain>
    </source>
</reference>
<dbReference type="Proteomes" id="UP001566331">
    <property type="component" value="Unassembled WGS sequence"/>
</dbReference>
<keyword evidence="4" id="KW-0732">Signal</keyword>
<keyword evidence="7" id="KW-1185">Reference proteome</keyword>
<feature type="signal peptide" evidence="4">
    <location>
        <begin position="1"/>
        <end position="24"/>
    </location>
</feature>
<protein>
    <recommendedName>
        <fullName evidence="5">Intradiol ring-cleavage dioxygenases domain-containing protein</fullName>
    </recommendedName>
</protein>
<proteinExistence type="inferred from homology"/>
<comment type="similarity">
    <text evidence="1">Belongs to the intradiol ring-cleavage dioxygenase family.</text>
</comment>
<evidence type="ECO:0000256" key="2">
    <source>
        <dbReference type="ARBA" id="ARBA00022964"/>
    </source>
</evidence>
<comment type="caution">
    <text evidence="6">The sequence shown here is derived from an EMBL/GenBank/DDBJ whole genome shotgun (WGS) entry which is preliminary data.</text>
</comment>
<feature type="chain" id="PRO_5045375671" description="Intradiol ring-cleavage dioxygenases domain-containing protein" evidence="4">
    <location>
        <begin position="25"/>
        <end position="203"/>
    </location>
</feature>
<dbReference type="SUPFAM" id="SSF49482">
    <property type="entry name" value="Aromatic compound dioxygenase"/>
    <property type="match status" value="1"/>
</dbReference>
<feature type="domain" description="Intradiol ring-cleavage dioxygenases" evidence="5">
    <location>
        <begin position="40"/>
        <end position="169"/>
    </location>
</feature>
<dbReference type="Gene3D" id="2.60.130.10">
    <property type="entry name" value="Aromatic compound dioxygenase"/>
    <property type="match status" value="1"/>
</dbReference>
<keyword evidence="2" id="KW-0223">Dioxygenase</keyword>
<dbReference type="RefSeq" id="WP_370562469.1">
    <property type="nucleotide sequence ID" value="NZ_JBFWIB010000002.1"/>
</dbReference>